<evidence type="ECO:0000256" key="1">
    <source>
        <dbReference type="ARBA" id="ARBA00001971"/>
    </source>
</evidence>
<evidence type="ECO:0000256" key="13">
    <source>
        <dbReference type="SAM" id="Phobius"/>
    </source>
</evidence>
<dbReference type="InterPro" id="IPR005576">
    <property type="entry name" value="Rpb7-like_N"/>
</dbReference>
<dbReference type="InterPro" id="IPR017972">
    <property type="entry name" value="Cyt_P450_CS"/>
</dbReference>
<dbReference type="GO" id="GO:0005736">
    <property type="term" value="C:RNA polymerase I complex"/>
    <property type="evidence" value="ECO:0007669"/>
    <property type="project" value="UniProtKB-ARBA"/>
</dbReference>
<dbReference type="SUPFAM" id="SSF48264">
    <property type="entry name" value="Cytochrome P450"/>
    <property type="match status" value="1"/>
</dbReference>
<name>A0A3M7M3U8_9PLEO</name>
<comment type="cofactor">
    <cofactor evidence="1 11">
        <name>heme</name>
        <dbReference type="ChEBI" id="CHEBI:30413"/>
    </cofactor>
</comment>
<evidence type="ECO:0000256" key="9">
    <source>
        <dbReference type="ARBA" id="ARBA00023242"/>
    </source>
</evidence>
<dbReference type="InterPro" id="IPR001128">
    <property type="entry name" value="Cyt_P450"/>
</dbReference>
<feature type="binding site" description="axial binding residue" evidence="11">
    <location>
        <position position="910"/>
    </location>
    <ligand>
        <name>heme</name>
        <dbReference type="ChEBI" id="CHEBI:30413"/>
    </ligand>
    <ligandPart>
        <name>Fe</name>
        <dbReference type="ChEBI" id="CHEBI:18248"/>
    </ligandPart>
</feature>
<dbReference type="InterPro" id="IPR002401">
    <property type="entry name" value="Cyt_P450_E_grp-I"/>
</dbReference>
<feature type="domain" description="RNA polymerase Rpb7-like N-terminal" evidence="14">
    <location>
        <begin position="30"/>
        <end position="76"/>
    </location>
</feature>
<keyword evidence="11" id="KW-0349">Heme</keyword>
<dbReference type="PRINTS" id="PR00385">
    <property type="entry name" value="P450"/>
</dbReference>
<dbReference type="Gene3D" id="1.10.630.10">
    <property type="entry name" value="Cytochrome P450"/>
    <property type="match status" value="1"/>
</dbReference>
<feature type="domain" description="RPA43 OB" evidence="15">
    <location>
        <begin position="135"/>
        <end position="239"/>
    </location>
</feature>
<dbReference type="Gene3D" id="2.40.50.1060">
    <property type="match status" value="1"/>
</dbReference>
<keyword evidence="6 11" id="KW-0479">Metal-binding</keyword>
<evidence type="ECO:0000256" key="10">
    <source>
        <dbReference type="ARBA" id="ARBA00073455"/>
    </source>
</evidence>
<keyword evidence="9" id="KW-0539">Nucleus</keyword>
<feature type="transmembrane region" description="Helical" evidence="13">
    <location>
        <begin position="345"/>
        <end position="367"/>
    </location>
</feature>
<feature type="compositionally biased region" description="Polar residues" evidence="12">
    <location>
        <begin position="294"/>
        <end position="308"/>
    </location>
</feature>
<evidence type="ECO:0000256" key="2">
    <source>
        <dbReference type="ARBA" id="ARBA00004604"/>
    </source>
</evidence>
<dbReference type="InterPro" id="IPR036396">
    <property type="entry name" value="Cyt_P450_sf"/>
</dbReference>
<dbReference type="PRINTS" id="PR00463">
    <property type="entry name" value="EP450I"/>
</dbReference>
<dbReference type="PANTHER" id="PTHR24305:SF147">
    <property type="entry name" value="P450, PUTATIVE (EUROFUNG)-RELATED"/>
    <property type="match status" value="1"/>
</dbReference>
<reference evidence="16 17" key="1">
    <citation type="journal article" date="2014" name="PLoS ONE">
        <title>De novo Genome Assembly of the Fungal Plant Pathogen Pyrenophora semeniperda.</title>
        <authorList>
            <person name="Soliai M.M."/>
            <person name="Meyer S.E."/>
            <person name="Udall J.A."/>
            <person name="Elzinga D.E."/>
            <person name="Hermansen R.A."/>
            <person name="Bodily P.M."/>
            <person name="Hart A.A."/>
            <person name="Coleman C.E."/>
        </authorList>
    </citation>
    <scope>NUCLEOTIDE SEQUENCE [LARGE SCALE GENOMIC DNA]</scope>
    <source>
        <strain evidence="16 17">CCB06</strain>
        <tissue evidence="16">Mycelium</tissue>
    </source>
</reference>
<dbReference type="GO" id="GO:0006361">
    <property type="term" value="P:transcription initiation at RNA polymerase I promoter"/>
    <property type="evidence" value="ECO:0007669"/>
    <property type="project" value="UniProtKB-ARBA"/>
</dbReference>
<sequence>MQALPIIILPKMAPEQSEDPAIFHIERLSQYVSIPPSCLADPYSAVCATVLSPLLLTYFPPVKGVILSYEDVKLSSTAPSVVATTSKPKSKSKSHSKRAQNDDDAEPAEPLLLRHIDEYAASFFWVTASFLVWRPVQNAYLQAHITDQAKTHITLAHLNTFPVSILAACMPSDWSWHSKETGKMKKSWDGRISDEGGWWVNGFGDKVEGELRVRIRNVEGRTDGKGKGKGFLRVEGSLISEEEIKANAAQNKVAKVRTPTNGEVMDIDSASGSDNQSDNSHLRNSASRGKCQTCHPTSTNPTSQPAVMSSSNKKSSSSSTRKSRSSHDSTYVSSYGTTYSSMSPFWAIGTLFGASSVALGAFGAHGLKQRISDPARITNWGTAAQYQLIHSVVLTFTSVVAPQNKLAMGLFTAGMTMFSGSIYLLVLDPKKFKQLGPVTPIGGLCLIGGWIMLAARGKMVNPRLRVVACQLPTTPITLLSVQSCSVQPAMLSLFLSHPILSPLSLWILYKLLQALYHISPFHPLHKIPGPKLAAATYLPEFWYDVVKFGCYTKEIRRLHGVYGDLGQAGFGTTDHDLHRLRRAPVSKFFSRAMISRLEPEIHTLVQKLCDKLLLHRDSPDSSHSFDITMAYSCFTSDTIASYSFGESFGFLEQKGWYPNFREPTAAVLKQVFLFRFFPWTKASAALAKPLVKWLPRDVALMVKMLQIDMPAQVMKAKEDAEKGITHDRPTIFASLLASDLGLLEKEPQRLTDEAAAVVAAGTETTSWALAVMTFHILMQPRILEKLTLELQAVVDDAKNLPGWLVLETLPYLGAVIQEGLRLSYGVSSRTARVATGEDLVYRGEWEKRAVEHVIPRGYAVGMSSYITHHDERTFPDSFAFAPERWLDENNQRRKDVEKGMLAFSKGSRACLGMNLALCELHLCLAALVLRVIPHMRLDDTTEEDVAYDYDMFIPMTKHNRGVRVTIA</sequence>
<keyword evidence="4" id="KW-0240">DNA-directed RNA polymerase</keyword>
<dbReference type="InterPro" id="IPR006696">
    <property type="entry name" value="DUF423"/>
</dbReference>
<evidence type="ECO:0000259" key="15">
    <source>
        <dbReference type="Pfam" id="PF17875"/>
    </source>
</evidence>
<gene>
    <name evidence="16" type="ORF">GMOD_00003068</name>
</gene>
<dbReference type="GO" id="GO:0004497">
    <property type="term" value="F:monooxygenase activity"/>
    <property type="evidence" value="ECO:0007669"/>
    <property type="project" value="InterPro"/>
</dbReference>
<evidence type="ECO:0000256" key="11">
    <source>
        <dbReference type="PIRSR" id="PIRSR602401-1"/>
    </source>
</evidence>
<evidence type="ECO:0000313" key="17">
    <source>
        <dbReference type="Proteomes" id="UP000265663"/>
    </source>
</evidence>
<dbReference type="Pfam" id="PF00067">
    <property type="entry name" value="p450"/>
    <property type="match status" value="1"/>
</dbReference>
<dbReference type="FunFam" id="3.30.1490.120:FF:000004">
    <property type="entry name" value="RNA polymerase I subunit Rpa43"/>
    <property type="match status" value="1"/>
</dbReference>
<feature type="transmembrane region" description="Helical" evidence="13">
    <location>
        <begin position="406"/>
        <end position="426"/>
    </location>
</feature>
<keyword evidence="8" id="KW-0804">Transcription</keyword>
<organism evidence="16 17">
    <name type="scientific">Pyrenophora seminiperda CCB06</name>
    <dbReference type="NCBI Taxonomy" id="1302712"/>
    <lineage>
        <taxon>Eukaryota</taxon>
        <taxon>Fungi</taxon>
        <taxon>Dikarya</taxon>
        <taxon>Ascomycota</taxon>
        <taxon>Pezizomycotina</taxon>
        <taxon>Dothideomycetes</taxon>
        <taxon>Pleosporomycetidae</taxon>
        <taxon>Pleosporales</taxon>
        <taxon>Pleosporineae</taxon>
        <taxon>Pleosporaceae</taxon>
        <taxon>Pyrenophora</taxon>
    </lineage>
</organism>
<keyword evidence="7 11" id="KW-0408">Iron</keyword>
<evidence type="ECO:0000313" key="16">
    <source>
        <dbReference type="EMBL" id="RMZ69143.1"/>
    </source>
</evidence>
<evidence type="ECO:0000256" key="8">
    <source>
        <dbReference type="ARBA" id="ARBA00023163"/>
    </source>
</evidence>
<dbReference type="GO" id="GO:0020037">
    <property type="term" value="F:heme binding"/>
    <property type="evidence" value="ECO:0007669"/>
    <property type="project" value="InterPro"/>
</dbReference>
<evidence type="ECO:0000259" key="14">
    <source>
        <dbReference type="Pfam" id="PF03876"/>
    </source>
</evidence>
<keyword evidence="13" id="KW-1133">Transmembrane helix</keyword>
<evidence type="ECO:0000256" key="5">
    <source>
        <dbReference type="ARBA" id="ARBA00022553"/>
    </source>
</evidence>
<dbReference type="Pfam" id="PF17875">
    <property type="entry name" value="RPA43_OB"/>
    <property type="match status" value="1"/>
</dbReference>
<accession>A0A3M7M3U8</accession>
<comment type="similarity">
    <text evidence="3">Belongs to the eukaryotic RPA43 RNA polymerase subunit family.</text>
</comment>
<keyword evidence="13" id="KW-0472">Membrane</keyword>
<dbReference type="OrthoDB" id="3945418at2759"/>
<dbReference type="EMBL" id="KE747817">
    <property type="protein sequence ID" value="RMZ69143.1"/>
    <property type="molecule type" value="Genomic_DNA"/>
</dbReference>
<dbReference type="InterPro" id="IPR041178">
    <property type="entry name" value="RPA43_OB"/>
</dbReference>
<evidence type="ECO:0000256" key="7">
    <source>
        <dbReference type="ARBA" id="ARBA00023004"/>
    </source>
</evidence>
<feature type="region of interest" description="Disordered" evidence="12">
    <location>
        <begin position="249"/>
        <end position="332"/>
    </location>
</feature>
<dbReference type="Gene3D" id="3.30.1490.120">
    <property type="entry name" value="RNA polymerase Rpb7-like, N-terminal domain"/>
    <property type="match status" value="1"/>
</dbReference>
<dbReference type="Proteomes" id="UP000265663">
    <property type="component" value="Unassembled WGS sequence"/>
</dbReference>
<dbReference type="GO" id="GO:0005506">
    <property type="term" value="F:iron ion binding"/>
    <property type="evidence" value="ECO:0007669"/>
    <property type="project" value="InterPro"/>
</dbReference>
<dbReference type="Pfam" id="PF04241">
    <property type="entry name" value="DUF423"/>
    <property type="match status" value="1"/>
</dbReference>
<dbReference type="PANTHER" id="PTHR24305">
    <property type="entry name" value="CYTOCHROME P450"/>
    <property type="match status" value="1"/>
</dbReference>
<dbReference type="GO" id="GO:0016705">
    <property type="term" value="F:oxidoreductase activity, acting on paired donors, with incorporation or reduction of molecular oxygen"/>
    <property type="evidence" value="ECO:0007669"/>
    <property type="project" value="InterPro"/>
</dbReference>
<keyword evidence="13" id="KW-0812">Transmembrane</keyword>
<protein>
    <recommendedName>
        <fullName evidence="10">DNA-directed RNA polymerase I subunit RPA43</fullName>
    </recommendedName>
</protein>
<evidence type="ECO:0000256" key="6">
    <source>
        <dbReference type="ARBA" id="ARBA00022723"/>
    </source>
</evidence>
<feature type="compositionally biased region" description="Basic residues" evidence="12">
    <location>
        <begin position="88"/>
        <end position="98"/>
    </location>
</feature>
<feature type="region of interest" description="Disordered" evidence="12">
    <location>
        <begin position="83"/>
        <end position="106"/>
    </location>
</feature>
<dbReference type="CDD" id="cd11062">
    <property type="entry name" value="CYP58-like"/>
    <property type="match status" value="1"/>
</dbReference>
<comment type="subcellular location">
    <subcellularLocation>
        <location evidence="2">Nucleus</location>
        <location evidence="2">Nucleolus</location>
    </subcellularLocation>
</comment>
<feature type="compositionally biased region" description="Polar residues" evidence="12">
    <location>
        <begin position="270"/>
        <end position="287"/>
    </location>
</feature>
<dbReference type="InterPro" id="IPR050121">
    <property type="entry name" value="Cytochrome_P450_monoxygenase"/>
</dbReference>
<feature type="compositionally biased region" description="Low complexity" evidence="12">
    <location>
        <begin position="309"/>
        <end position="320"/>
    </location>
</feature>
<dbReference type="AlphaFoldDB" id="A0A3M7M3U8"/>
<proteinExistence type="inferred from homology"/>
<dbReference type="GO" id="GO:0006362">
    <property type="term" value="P:transcription elongation by RNA polymerase I"/>
    <property type="evidence" value="ECO:0007669"/>
    <property type="project" value="UniProtKB-ARBA"/>
</dbReference>
<dbReference type="PROSITE" id="PS00086">
    <property type="entry name" value="CYTOCHROME_P450"/>
    <property type="match status" value="1"/>
</dbReference>
<feature type="transmembrane region" description="Helical" evidence="13">
    <location>
        <begin position="438"/>
        <end position="455"/>
    </location>
</feature>
<dbReference type="InterPro" id="IPR036898">
    <property type="entry name" value="RNA_pol_Rpb7-like_N_sf"/>
</dbReference>
<evidence type="ECO:0000256" key="12">
    <source>
        <dbReference type="SAM" id="MobiDB-lite"/>
    </source>
</evidence>
<evidence type="ECO:0000256" key="4">
    <source>
        <dbReference type="ARBA" id="ARBA00022478"/>
    </source>
</evidence>
<keyword evidence="5" id="KW-0597">Phosphoprotein</keyword>
<keyword evidence="17" id="KW-1185">Reference proteome</keyword>
<evidence type="ECO:0000256" key="3">
    <source>
        <dbReference type="ARBA" id="ARBA00005930"/>
    </source>
</evidence>
<dbReference type="Pfam" id="PF03876">
    <property type="entry name" value="SHS2_Rpb7-N"/>
    <property type="match status" value="1"/>
</dbReference>